<keyword evidence="1" id="KW-0812">Transmembrane</keyword>
<feature type="transmembrane region" description="Helical" evidence="1">
    <location>
        <begin position="12"/>
        <end position="36"/>
    </location>
</feature>
<organism evidence="2">
    <name type="scientific">Candidatus Methanogaster sp. ANME-2c ERB4</name>
    <dbReference type="NCBI Taxonomy" id="2759911"/>
    <lineage>
        <taxon>Archaea</taxon>
        <taxon>Methanobacteriati</taxon>
        <taxon>Methanobacteriota</taxon>
        <taxon>Stenosarchaea group</taxon>
        <taxon>Methanomicrobia</taxon>
        <taxon>Methanosarcinales</taxon>
        <taxon>ANME-2 cluster</taxon>
        <taxon>Candidatus Methanogasteraceae</taxon>
        <taxon>Candidatus Methanogaster</taxon>
    </lineage>
</organism>
<reference evidence="2" key="1">
    <citation type="submission" date="2020-06" db="EMBL/GenBank/DDBJ databases">
        <title>Unique genomic features of the anaerobic methanotrophic archaea.</title>
        <authorList>
            <person name="Chadwick G.L."/>
            <person name="Skennerton C.T."/>
            <person name="Laso-Perez R."/>
            <person name="Leu A.O."/>
            <person name="Speth D.R."/>
            <person name="Yu H."/>
            <person name="Morgan-Lang C."/>
            <person name="Hatzenpichler R."/>
            <person name="Goudeau D."/>
            <person name="Malmstrom R."/>
            <person name="Brazelton W.J."/>
            <person name="Woyke T."/>
            <person name="Hallam S.J."/>
            <person name="Tyson G.W."/>
            <person name="Wegener G."/>
            <person name="Boetius A."/>
            <person name="Orphan V."/>
        </authorList>
    </citation>
    <scope>NUCLEOTIDE SEQUENCE</scope>
</reference>
<sequence>MAGEIITIKEPNIGSIIVGAISLNLMLVPCGIGWLIHKSMSNDEITPFWTICGYYGQMTVYGVVTLIIGILIAVLLVVAFGIIAGVISGT</sequence>
<keyword evidence="1" id="KW-1133">Transmembrane helix</keyword>
<evidence type="ECO:0000256" key="1">
    <source>
        <dbReference type="SAM" id="Phobius"/>
    </source>
</evidence>
<gene>
    <name evidence="2" type="ORF">HLOBEAAK_00001</name>
</gene>
<protein>
    <submittedName>
        <fullName evidence="2">Uncharacterized protein</fullName>
    </submittedName>
</protein>
<evidence type="ECO:0000313" key="2">
    <source>
        <dbReference type="EMBL" id="QNO45390.1"/>
    </source>
</evidence>
<accession>A0A7G9YBK6</accession>
<proteinExistence type="predicted"/>
<name>A0A7G9YBK6_9EURY</name>
<keyword evidence="1" id="KW-0472">Membrane</keyword>
<dbReference type="EMBL" id="MT631106">
    <property type="protein sequence ID" value="QNO45390.1"/>
    <property type="molecule type" value="Genomic_DNA"/>
</dbReference>
<feature type="transmembrane region" description="Helical" evidence="1">
    <location>
        <begin position="63"/>
        <end position="87"/>
    </location>
</feature>
<dbReference type="AlphaFoldDB" id="A0A7G9YBK6"/>